<proteinExistence type="predicted"/>
<evidence type="ECO:0000313" key="1">
    <source>
        <dbReference type="EMBL" id="JAE25692.1"/>
    </source>
</evidence>
<organism evidence="1">
    <name type="scientific">Arundo donax</name>
    <name type="common">Giant reed</name>
    <name type="synonym">Donax arundinaceus</name>
    <dbReference type="NCBI Taxonomy" id="35708"/>
    <lineage>
        <taxon>Eukaryota</taxon>
        <taxon>Viridiplantae</taxon>
        <taxon>Streptophyta</taxon>
        <taxon>Embryophyta</taxon>
        <taxon>Tracheophyta</taxon>
        <taxon>Spermatophyta</taxon>
        <taxon>Magnoliopsida</taxon>
        <taxon>Liliopsida</taxon>
        <taxon>Poales</taxon>
        <taxon>Poaceae</taxon>
        <taxon>PACMAD clade</taxon>
        <taxon>Arundinoideae</taxon>
        <taxon>Arundineae</taxon>
        <taxon>Arundo</taxon>
    </lineage>
</organism>
<reference evidence="1" key="1">
    <citation type="submission" date="2014-09" db="EMBL/GenBank/DDBJ databases">
        <authorList>
            <person name="Magalhaes I.L.F."/>
            <person name="Oliveira U."/>
            <person name="Santos F.R."/>
            <person name="Vidigal T.H.D.A."/>
            <person name="Brescovit A.D."/>
            <person name="Santos A.J."/>
        </authorList>
    </citation>
    <scope>NUCLEOTIDE SEQUENCE</scope>
    <source>
        <tissue evidence="1">Shoot tissue taken approximately 20 cm above the soil surface</tissue>
    </source>
</reference>
<sequence length="29" mass="3412">MRFQLVFDSIFKSIDIADNIILLTESRIL</sequence>
<dbReference type="AlphaFoldDB" id="A0A0A9GMJ3"/>
<accession>A0A0A9GMJ3</accession>
<protein>
    <submittedName>
        <fullName evidence="1">Uncharacterized protein</fullName>
    </submittedName>
</protein>
<reference evidence="1" key="2">
    <citation type="journal article" date="2015" name="Data Brief">
        <title>Shoot transcriptome of the giant reed, Arundo donax.</title>
        <authorList>
            <person name="Barrero R.A."/>
            <person name="Guerrero F.D."/>
            <person name="Moolhuijzen P."/>
            <person name="Goolsby J.A."/>
            <person name="Tidwell J."/>
            <person name="Bellgard S.E."/>
            <person name="Bellgard M.I."/>
        </authorList>
    </citation>
    <scope>NUCLEOTIDE SEQUENCE</scope>
    <source>
        <tissue evidence="1">Shoot tissue taken approximately 20 cm above the soil surface</tissue>
    </source>
</reference>
<name>A0A0A9GMJ3_ARUDO</name>
<dbReference type="EMBL" id="GBRH01172204">
    <property type="protein sequence ID" value="JAE25692.1"/>
    <property type="molecule type" value="Transcribed_RNA"/>
</dbReference>